<keyword evidence="1" id="KW-0489">Methyltransferase</keyword>
<dbReference type="SUPFAM" id="SSF53335">
    <property type="entry name" value="S-adenosyl-L-methionine-dependent methyltransferases"/>
    <property type="match status" value="1"/>
</dbReference>
<dbReference type="Pfam" id="PF10294">
    <property type="entry name" value="Methyltransf_16"/>
    <property type="match status" value="1"/>
</dbReference>
<name>A0AAW0BG14_9AGAR</name>
<sequence length="275" mass="30636">MSQSTTDPEDILSSALEGLYDYQPITLSSAGSTFIYETPQPGLSRITLRTPDTHANNWSLHATSIWAASRFLADNLHYLDIPTHLNRNPHTKLLELGAGAGLPSIAIAKQYPALSVVVSDYPDEALIRTLAENVAHNTVPNCRAVAYDWGSDPSELLLPDGEKMDLIIAADTLWNSEFHVKHIEAIQLTLKKSPLSRVHLIAGLHTGRFTIQSFLKAVSMAGFELLTAIERESHGTQQRSWSVDRAEGEDESERRRWIIYLCLRWKEPVVNITSP</sequence>
<dbReference type="GO" id="GO:0008757">
    <property type="term" value="F:S-adenosylmethionine-dependent methyltransferase activity"/>
    <property type="evidence" value="ECO:0007669"/>
    <property type="project" value="UniProtKB-ARBA"/>
</dbReference>
<dbReference type="InterPro" id="IPR029063">
    <property type="entry name" value="SAM-dependent_MTases_sf"/>
</dbReference>
<dbReference type="CDD" id="cd02440">
    <property type="entry name" value="AdoMet_MTases"/>
    <property type="match status" value="1"/>
</dbReference>
<dbReference type="GO" id="GO:0032259">
    <property type="term" value="P:methylation"/>
    <property type="evidence" value="ECO:0007669"/>
    <property type="project" value="UniProtKB-KW"/>
</dbReference>
<dbReference type="EMBL" id="JAWWNJ010000034">
    <property type="protein sequence ID" value="KAK7025201.1"/>
    <property type="molecule type" value="Genomic_DNA"/>
</dbReference>
<dbReference type="AlphaFoldDB" id="A0AAW0BG14"/>
<dbReference type="Proteomes" id="UP001362999">
    <property type="component" value="Unassembled WGS sequence"/>
</dbReference>
<dbReference type="PANTHER" id="PTHR14614">
    <property type="entry name" value="HEPATOCELLULAR CARCINOMA-ASSOCIATED ANTIGEN"/>
    <property type="match status" value="1"/>
</dbReference>
<reference evidence="1 2" key="1">
    <citation type="journal article" date="2024" name="J Genomics">
        <title>Draft genome sequencing and assembly of Favolaschia claudopus CIRM-BRFM 2984 isolated from oak limbs.</title>
        <authorList>
            <person name="Navarro D."/>
            <person name="Drula E."/>
            <person name="Chaduli D."/>
            <person name="Cazenave R."/>
            <person name="Ahrendt S."/>
            <person name="Wang J."/>
            <person name="Lipzen A."/>
            <person name="Daum C."/>
            <person name="Barry K."/>
            <person name="Grigoriev I.V."/>
            <person name="Favel A."/>
            <person name="Rosso M.N."/>
            <person name="Martin F."/>
        </authorList>
    </citation>
    <scope>NUCLEOTIDE SEQUENCE [LARGE SCALE GENOMIC DNA]</scope>
    <source>
        <strain evidence="1 2">CIRM-BRFM 2984</strain>
    </source>
</reference>
<dbReference type="InterPro" id="IPR019410">
    <property type="entry name" value="Methyltransf_16"/>
</dbReference>
<evidence type="ECO:0000313" key="1">
    <source>
        <dbReference type="EMBL" id="KAK7025201.1"/>
    </source>
</evidence>
<comment type="caution">
    <text evidence="1">The sequence shown here is derived from an EMBL/GenBank/DDBJ whole genome shotgun (WGS) entry which is preliminary data.</text>
</comment>
<protein>
    <submittedName>
        <fullName evidence="1">Methyltransferase-domain-containing protein</fullName>
    </submittedName>
</protein>
<keyword evidence="1" id="KW-0808">Transferase</keyword>
<dbReference type="Gene3D" id="3.40.50.150">
    <property type="entry name" value="Vaccinia Virus protein VP39"/>
    <property type="match status" value="1"/>
</dbReference>
<keyword evidence="2" id="KW-1185">Reference proteome</keyword>
<evidence type="ECO:0000313" key="2">
    <source>
        <dbReference type="Proteomes" id="UP001362999"/>
    </source>
</evidence>
<gene>
    <name evidence="1" type="ORF">R3P38DRAFT_2953256</name>
</gene>
<organism evidence="1 2">
    <name type="scientific">Favolaschia claudopus</name>
    <dbReference type="NCBI Taxonomy" id="2862362"/>
    <lineage>
        <taxon>Eukaryota</taxon>
        <taxon>Fungi</taxon>
        <taxon>Dikarya</taxon>
        <taxon>Basidiomycota</taxon>
        <taxon>Agaricomycotina</taxon>
        <taxon>Agaricomycetes</taxon>
        <taxon>Agaricomycetidae</taxon>
        <taxon>Agaricales</taxon>
        <taxon>Marasmiineae</taxon>
        <taxon>Mycenaceae</taxon>
        <taxon>Favolaschia</taxon>
    </lineage>
</organism>
<accession>A0AAW0BG14</accession>
<proteinExistence type="predicted"/>